<dbReference type="InterPro" id="IPR020578">
    <property type="entry name" value="Aminotrans_V_PyrdxlP_BS"/>
</dbReference>
<accession>A0A1G8ICI4</accession>
<keyword evidence="8" id="KW-1185">Reference proteome</keyword>
<dbReference type="PROSITE" id="PS00595">
    <property type="entry name" value="AA_TRANSFER_CLASS_5"/>
    <property type="match status" value="1"/>
</dbReference>
<reference evidence="7 8" key="1">
    <citation type="submission" date="2016-10" db="EMBL/GenBank/DDBJ databases">
        <authorList>
            <person name="de Groot N.N."/>
        </authorList>
    </citation>
    <scope>NUCLEOTIDE SEQUENCE [LARGE SCALE GENOMIC DNA]</scope>
    <source>
        <strain evidence="7 8">CGMCC 4.6533</strain>
    </source>
</reference>
<dbReference type="PANTHER" id="PTHR43586:SF8">
    <property type="entry name" value="CYSTEINE DESULFURASE 1, CHLOROPLASTIC"/>
    <property type="match status" value="1"/>
</dbReference>
<comment type="similarity">
    <text evidence="2">Belongs to the class-V pyridoxal-phosphate-dependent aminotransferase family. Csd subfamily.</text>
</comment>
<comment type="cofactor">
    <cofactor evidence="1 5">
        <name>pyridoxal 5'-phosphate</name>
        <dbReference type="ChEBI" id="CHEBI:597326"/>
    </cofactor>
</comment>
<dbReference type="InterPro" id="IPR015421">
    <property type="entry name" value="PyrdxlP-dep_Trfase_major"/>
</dbReference>
<dbReference type="AlphaFoldDB" id="A0A1G8ICI4"/>
<evidence type="ECO:0000256" key="3">
    <source>
        <dbReference type="ARBA" id="ARBA00022898"/>
    </source>
</evidence>
<dbReference type="GO" id="GO:0031071">
    <property type="term" value="F:cysteine desulfurase activity"/>
    <property type="evidence" value="ECO:0007669"/>
    <property type="project" value="UniProtKB-EC"/>
</dbReference>
<evidence type="ECO:0000256" key="2">
    <source>
        <dbReference type="ARBA" id="ARBA00010447"/>
    </source>
</evidence>
<dbReference type="Pfam" id="PF00266">
    <property type="entry name" value="Aminotran_5"/>
    <property type="match status" value="1"/>
</dbReference>
<gene>
    <name evidence="7" type="ORF">SAMN05421869_104447</name>
</gene>
<dbReference type="SUPFAM" id="SSF53383">
    <property type="entry name" value="PLP-dependent transferases"/>
    <property type="match status" value="1"/>
</dbReference>
<dbReference type="PANTHER" id="PTHR43586">
    <property type="entry name" value="CYSTEINE DESULFURASE"/>
    <property type="match status" value="1"/>
</dbReference>
<evidence type="ECO:0000259" key="6">
    <source>
        <dbReference type="Pfam" id="PF00266"/>
    </source>
</evidence>
<evidence type="ECO:0000313" key="7">
    <source>
        <dbReference type="EMBL" id="SDI16604.1"/>
    </source>
</evidence>
<dbReference type="InterPro" id="IPR015422">
    <property type="entry name" value="PyrdxlP-dep_Trfase_small"/>
</dbReference>
<dbReference type="InterPro" id="IPR015424">
    <property type="entry name" value="PyrdxlP-dep_Trfase"/>
</dbReference>
<keyword evidence="7" id="KW-0456">Lyase</keyword>
<evidence type="ECO:0000256" key="4">
    <source>
        <dbReference type="ARBA" id="ARBA00050776"/>
    </source>
</evidence>
<keyword evidence="3" id="KW-0663">Pyridoxal phosphate</keyword>
<protein>
    <submittedName>
        <fullName evidence="7">Cysteine desulfurase / selenocysteine lyase</fullName>
    </submittedName>
</protein>
<dbReference type="RefSeq" id="WP_090930905.1">
    <property type="nucleotide sequence ID" value="NZ_FNDJ01000004.1"/>
</dbReference>
<proteinExistence type="inferred from homology"/>
<dbReference type="Proteomes" id="UP000199202">
    <property type="component" value="Unassembled WGS sequence"/>
</dbReference>
<dbReference type="OrthoDB" id="9804366at2"/>
<comment type="catalytic activity">
    <reaction evidence="4">
        <text>(sulfur carrier)-H + L-cysteine = (sulfur carrier)-SH + L-alanine</text>
        <dbReference type="Rhea" id="RHEA:43892"/>
        <dbReference type="Rhea" id="RHEA-COMP:14737"/>
        <dbReference type="Rhea" id="RHEA-COMP:14739"/>
        <dbReference type="ChEBI" id="CHEBI:29917"/>
        <dbReference type="ChEBI" id="CHEBI:35235"/>
        <dbReference type="ChEBI" id="CHEBI:57972"/>
        <dbReference type="ChEBI" id="CHEBI:64428"/>
        <dbReference type="EC" id="2.8.1.7"/>
    </reaction>
</comment>
<evidence type="ECO:0000256" key="1">
    <source>
        <dbReference type="ARBA" id="ARBA00001933"/>
    </source>
</evidence>
<dbReference type="STRING" id="633440.SAMN05421869_104447"/>
<sequence>MTTLALDMIDDAVERLRDWQGALREQFPIIASNPHLAYLDSAATTQKPQAVLDTVTHYLTTSNANTGRGGYPWANSTTVRLEQAAELVKGFLGDPRPESSTVEFVSGASQGLRAVAMDWLADRLADGDEIIVPFADHKANLEPWLEVRGRLLRRGTRITVHPLPVEEESGDYDYDALAALVNDRTRFAAVTHVHHVYGGDMGVARIRSILGPDIPICLDAAQSAGRMPLSMAELDVDFAVFSGHKTMALPGVGAVWARNRRGPEFVAGGWRGTPNTTGIVSLEAALNWLSAAGLPDVHRWTVMLAARLAGRLAELGDVELLGCRQCPRENIVTFRHRRLHAGELGSILAANGIMVRADEQLHPSPGGAVRVSLHIYNTPEEVERLVAVLGRT</sequence>
<evidence type="ECO:0000313" key="8">
    <source>
        <dbReference type="Proteomes" id="UP000199202"/>
    </source>
</evidence>
<name>A0A1G8ICI4_9ACTN</name>
<dbReference type="EMBL" id="FNDJ01000004">
    <property type="protein sequence ID" value="SDI16604.1"/>
    <property type="molecule type" value="Genomic_DNA"/>
</dbReference>
<organism evidence="7 8">
    <name type="scientific">Nonomuraea jiangxiensis</name>
    <dbReference type="NCBI Taxonomy" id="633440"/>
    <lineage>
        <taxon>Bacteria</taxon>
        <taxon>Bacillati</taxon>
        <taxon>Actinomycetota</taxon>
        <taxon>Actinomycetes</taxon>
        <taxon>Streptosporangiales</taxon>
        <taxon>Streptosporangiaceae</taxon>
        <taxon>Nonomuraea</taxon>
    </lineage>
</organism>
<dbReference type="Gene3D" id="3.90.1150.10">
    <property type="entry name" value="Aspartate Aminotransferase, domain 1"/>
    <property type="match status" value="2"/>
</dbReference>
<dbReference type="InterPro" id="IPR000192">
    <property type="entry name" value="Aminotrans_V_dom"/>
</dbReference>
<dbReference type="Gene3D" id="3.40.640.10">
    <property type="entry name" value="Type I PLP-dependent aspartate aminotransferase-like (Major domain)"/>
    <property type="match status" value="1"/>
</dbReference>
<feature type="domain" description="Aminotransferase class V" evidence="6">
    <location>
        <begin position="38"/>
        <end position="385"/>
    </location>
</feature>
<dbReference type="GO" id="GO:0016829">
    <property type="term" value="F:lyase activity"/>
    <property type="evidence" value="ECO:0007669"/>
    <property type="project" value="UniProtKB-KW"/>
</dbReference>
<evidence type="ECO:0000256" key="5">
    <source>
        <dbReference type="RuleBase" id="RU004504"/>
    </source>
</evidence>